<organism evidence="4 5">
    <name type="scientific">Gryllotalpicola koreensis</name>
    <dbReference type="NCBI Taxonomy" id="993086"/>
    <lineage>
        <taxon>Bacteria</taxon>
        <taxon>Bacillati</taxon>
        <taxon>Actinomycetota</taxon>
        <taxon>Actinomycetes</taxon>
        <taxon>Micrococcales</taxon>
        <taxon>Microbacteriaceae</taxon>
        <taxon>Gryllotalpicola</taxon>
    </lineage>
</organism>
<evidence type="ECO:0000256" key="2">
    <source>
        <dbReference type="ARBA" id="ARBA00023002"/>
    </source>
</evidence>
<dbReference type="EMBL" id="BAABBW010000001">
    <property type="protein sequence ID" value="GAA4168094.1"/>
    <property type="molecule type" value="Genomic_DNA"/>
</dbReference>
<reference evidence="5" key="1">
    <citation type="journal article" date="2019" name="Int. J. Syst. Evol. Microbiol.">
        <title>The Global Catalogue of Microorganisms (GCM) 10K type strain sequencing project: providing services to taxonomists for standard genome sequencing and annotation.</title>
        <authorList>
            <consortium name="The Broad Institute Genomics Platform"/>
            <consortium name="The Broad Institute Genome Sequencing Center for Infectious Disease"/>
            <person name="Wu L."/>
            <person name="Ma J."/>
        </authorList>
    </citation>
    <scope>NUCLEOTIDE SEQUENCE [LARGE SCALE GENOMIC DNA]</scope>
    <source>
        <strain evidence="5">JCM 17591</strain>
    </source>
</reference>
<dbReference type="Gene3D" id="3.40.50.720">
    <property type="entry name" value="NAD(P)-binding Rossmann-like Domain"/>
    <property type="match status" value="1"/>
</dbReference>
<comment type="similarity">
    <text evidence="1">Belongs to the short-chain dehydrogenases/reductases (SDR) family.</text>
</comment>
<dbReference type="InterPro" id="IPR057326">
    <property type="entry name" value="KR_dom"/>
</dbReference>
<evidence type="ECO:0000256" key="1">
    <source>
        <dbReference type="ARBA" id="ARBA00006484"/>
    </source>
</evidence>
<dbReference type="PANTHER" id="PTHR43669">
    <property type="entry name" value="5-KETO-D-GLUCONATE 5-REDUCTASE"/>
    <property type="match status" value="1"/>
</dbReference>
<dbReference type="Proteomes" id="UP001501079">
    <property type="component" value="Unassembled WGS sequence"/>
</dbReference>
<keyword evidence="5" id="KW-1185">Reference proteome</keyword>
<accession>A0ABP7ZQM7</accession>
<dbReference type="SUPFAM" id="SSF51735">
    <property type="entry name" value="NAD(P)-binding Rossmann-fold domains"/>
    <property type="match status" value="1"/>
</dbReference>
<dbReference type="InterPro" id="IPR036291">
    <property type="entry name" value="NAD(P)-bd_dom_sf"/>
</dbReference>
<dbReference type="InterPro" id="IPR002347">
    <property type="entry name" value="SDR_fam"/>
</dbReference>
<dbReference type="InterPro" id="IPR020904">
    <property type="entry name" value="Sc_DH/Rdtase_CS"/>
</dbReference>
<sequence length="255" mass="26263">MTLSSDLNGRVAVITGASSGMGEATARLLATRGASVALLARRADRLDAIAADIRAAGGTAIAVPVDVSDRDALKAAAARVKDELGPAGIVFNNAGIMLPNPILDHREAEWATQIDINVRGAVATIGAFVDQLVETAAGGHPADLISTSSIAAHNLFPEFAVYSATKAFVAHLSRHLRMELGGKGVRVADIAPGGVATELIEHVTHDAVRAHMAATTEAAADLRGEDIAELVGFLVALPPHVNLQEVIVMPTAQAS</sequence>
<feature type="domain" description="Ketoreductase" evidence="3">
    <location>
        <begin position="10"/>
        <end position="193"/>
    </location>
</feature>
<evidence type="ECO:0000259" key="3">
    <source>
        <dbReference type="SMART" id="SM00822"/>
    </source>
</evidence>
<dbReference type="PANTHER" id="PTHR43669:SF3">
    <property type="entry name" value="ALCOHOL DEHYDROGENASE, PUTATIVE (AFU_ORTHOLOGUE AFUA_3G03445)-RELATED"/>
    <property type="match status" value="1"/>
</dbReference>
<dbReference type="SMART" id="SM00822">
    <property type="entry name" value="PKS_KR"/>
    <property type="match status" value="1"/>
</dbReference>
<protein>
    <submittedName>
        <fullName evidence="4">SDR family oxidoreductase</fullName>
    </submittedName>
</protein>
<evidence type="ECO:0000313" key="4">
    <source>
        <dbReference type="EMBL" id="GAA4168094.1"/>
    </source>
</evidence>
<dbReference type="Pfam" id="PF00106">
    <property type="entry name" value="adh_short"/>
    <property type="match status" value="1"/>
</dbReference>
<dbReference type="PRINTS" id="PR00081">
    <property type="entry name" value="GDHRDH"/>
</dbReference>
<dbReference type="RefSeq" id="WP_344751472.1">
    <property type="nucleotide sequence ID" value="NZ_BAABBW010000001.1"/>
</dbReference>
<name>A0ABP7ZQM7_9MICO</name>
<proteinExistence type="inferred from homology"/>
<gene>
    <name evidence="4" type="ORF">GCM10022287_02710</name>
</gene>
<dbReference type="PROSITE" id="PS00061">
    <property type="entry name" value="ADH_SHORT"/>
    <property type="match status" value="1"/>
</dbReference>
<evidence type="ECO:0000313" key="5">
    <source>
        <dbReference type="Proteomes" id="UP001501079"/>
    </source>
</evidence>
<keyword evidence="2" id="KW-0560">Oxidoreductase</keyword>
<comment type="caution">
    <text evidence="4">The sequence shown here is derived from an EMBL/GenBank/DDBJ whole genome shotgun (WGS) entry which is preliminary data.</text>
</comment>